<evidence type="ECO:0000256" key="6">
    <source>
        <dbReference type="ARBA" id="ARBA00022777"/>
    </source>
</evidence>
<dbReference type="SUPFAM" id="SSF55785">
    <property type="entry name" value="PYP-like sensor domain (PAS domain)"/>
    <property type="match status" value="2"/>
</dbReference>
<organism evidence="14 15">
    <name type="scientific">Salinarimonas soli</name>
    <dbReference type="NCBI Taxonomy" id="1638099"/>
    <lineage>
        <taxon>Bacteria</taxon>
        <taxon>Pseudomonadati</taxon>
        <taxon>Pseudomonadota</taxon>
        <taxon>Alphaproteobacteria</taxon>
        <taxon>Hyphomicrobiales</taxon>
        <taxon>Salinarimonadaceae</taxon>
        <taxon>Salinarimonas</taxon>
    </lineage>
</organism>
<dbReference type="InterPro" id="IPR003661">
    <property type="entry name" value="HisK_dim/P_dom"/>
</dbReference>
<accession>A0A5B2VGU0</accession>
<dbReference type="SUPFAM" id="SSF52172">
    <property type="entry name" value="CheY-like"/>
    <property type="match status" value="1"/>
</dbReference>
<feature type="domain" description="PAS" evidence="12">
    <location>
        <begin position="149"/>
        <end position="202"/>
    </location>
</feature>
<dbReference type="GO" id="GO:0005524">
    <property type="term" value="F:ATP binding"/>
    <property type="evidence" value="ECO:0007669"/>
    <property type="project" value="UniProtKB-KW"/>
</dbReference>
<dbReference type="InterPro" id="IPR001789">
    <property type="entry name" value="Sig_transdc_resp-reg_receiver"/>
</dbReference>
<reference evidence="14 15" key="2">
    <citation type="submission" date="2019-09" db="EMBL/GenBank/DDBJ databases">
        <authorList>
            <person name="Jin C."/>
        </authorList>
    </citation>
    <scope>NUCLEOTIDE SEQUENCE [LARGE SCALE GENOMIC DNA]</scope>
    <source>
        <strain evidence="14 15">BN140002</strain>
    </source>
</reference>
<name>A0A5B2VGU0_9HYPH</name>
<dbReference type="Pfam" id="PF02518">
    <property type="entry name" value="HATPase_c"/>
    <property type="match status" value="1"/>
</dbReference>
<keyword evidence="3 9" id="KW-0597">Phosphoprotein</keyword>
<comment type="caution">
    <text evidence="14">The sequence shown here is derived from an EMBL/GenBank/DDBJ whole genome shotgun (WGS) entry which is preliminary data.</text>
</comment>
<keyword evidence="5" id="KW-0547">Nucleotide-binding</keyword>
<dbReference type="SUPFAM" id="SSF47384">
    <property type="entry name" value="Homodimeric domain of signal transducing histidine kinase"/>
    <property type="match status" value="1"/>
</dbReference>
<evidence type="ECO:0000256" key="3">
    <source>
        <dbReference type="ARBA" id="ARBA00022553"/>
    </source>
</evidence>
<reference evidence="14 15" key="1">
    <citation type="submission" date="2019-09" db="EMBL/GenBank/DDBJ databases">
        <title>Salinarimonas rosea gen. nov., sp. nov., a new member of the a-2 subgroup of the Proteobacteria.</title>
        <authorList>
            <person name="Liu J."/>
        </authorList>
    </citation>
    <scope>NUCLEOTIDE SEQUENCE [LARGE SCALE GENOMIC DNA]</scope>
    <source>
        <strain evidence="14 15">BN140002</strain>
    </source>
</reference>
<proteinExistence type="predicted"/>
<evidence type="ECO:0000256" key="4">
    <source>
        <dbReference type="ARBA" id="ARBA00022679"/>
    </source>
</evidence>
<keyword evidence="4" id="KW-0808">Transferase</keyword>
<dbReference type="InterPro" id="IPR011006">
    <property type="entry name" value="CheY-like_superfamily"/>
</dbReference>
<dbReference type="Pfam" id="PF00512">
    <property type="entry name" value="HisKA"/>
    <property type="match status" value="1"/>
</dbReference>
<dbReference type="PRINTS" id="PR00344">
    <property type="entry name" value="BCTRLSENSOR"/>
</dbReference>
<evidence type="ECO:0000259" key="10">
    <source>
        <dbReference type="PROSITE" id="PS50109"/>
    </source>
</evidence>
<dbReference type="Pfam" id="PF13426">
    <property type="entry name" value="PAS_9"/>
    <property type="match status" value="1"/>
</dbReference>
<dbReference type="PROSITE" id="PS50110">
    <property type="entry name" value="RESPONSE_REGULATORY"/>
    <property type="match status" value="1"/>
</dbReference>
<evidence type="ECO:0000256" key="9">
    <source>
        <dbReference type="PROSITE-ProRule" id="PRU00169"/>
    </source>
</evidence>
<keyword evidence="7" id="KW-0067">ATP-binding</keyword>
<dbReference type="CDD" id="cd00130">
    <property type="entry name" value="PAS"/>
    <property type="match status" value="2"/>
</dbReference>
<keyword evidence="8" id="KW-0902">Two-component regulatory system</keyword>
<dbReference type="Gene3D" id="3.40.50.2300">
    <property type="match status" value="1"/>
</dbReference>
<dbReference type="SMART" id="SM00387">
    <property type="entry name" value="HATPase_c"/>
    <property type="match status" value="1"/>
</dbReference>
<dbReference type="InterPro" id="IPR036097">
    <property type="entry name" value="HisK_dim/P_sf"/>
</dbReference>
<dbReference type="NCBIfam" id="TIGR00229">
    <property type="entry name" value="sensory_box"/>
    <property type="match status" value="2"/>
</dbReference>
<evidence type="ECO:0000256" key="7">
    <source>
        <dbReference type="ARBA" id="ARBA00022840"/>
    </source>
</evidence>
<dbReference type="InterPro" id="IPR003594">
    <property type="entry name" value="HATPase_dom"/>
</dbReference>
<dbReference type="AlphaFoldDB" id="A0A5B2VGU0"/>
<dbReference type="PANTHER" id="PTHR43065:SF10">
    <property type="entry name" value="PEROXIDE STRESS-ACTIVATED HISTIDINE KINASE MAK3"/>
    <property type="match status" value="1"/>
</dbReference>
<dbReference type="InterPro" id="IPR005467">
    <property type="entry name" value="His_kinase_dom"/>
</dbReference>
<feature type="domain" description="PAC" evidence="13">
    <location>
        <begin position="227"/>
        <end position="277"/>
    </location>
</feature>
<feature type="domain" description="Response regulatory" evidence="11">
    <location>
        <begin position="526"/>
        <end position="644"/>
    </location>
</feature>
<dbReference type="GO" id="GO:0000155">
    <property type="term" value="F:phosphorelay sensor kinase activity"/>
    <property type="evidence" value="ECO:0007669"/>
    <property type="project" value="InterPro"/>
</dbReference>
<dbReference type="RefSeq" id="WP_149817472.1">
    <property type="nucleotide sequence ID" value="NZ_VUOA01000019.1"/>
</dbReference>
<dbReference type="InterPro" id="IPR000700">
    <property type="entry name" value="PAS-assoc_C"/>
</dbReference>
<dbReference type="PROSITE" id="PS50113">
    <property type="entry name" value="PAC"/>
    <property type="match status" value="1"/>
</dbReference>
<dbReference type="Pfam" id="PF00072">
    <property type="entry name" value="Response_reg"/>
    <property type="match status" value="1"/>
</dbReference>
<dbReference type="Pfam" id="PF08448">
    <property type="entry name" value="PAS_4"/>
    <property type="match status" value="1"/>
</dbReference>
<dbReference type="PROSITE" id="PS50109">
    <property type="entry name" value="HIS_KIN"/>
    <property type="match status" value="1"/>
</dbReference>
<evidence type="ECO:0000256" key="1">
    <source>
        <dbReference type="ARBA" id="ARBA00000085"/>
    </source>
</evidence>
<evidence type="ECO:0000313" key="15">
    <source>
        <dbReference type="Proteomes" id="UP000323142"/>
    </source>
</evidence>
<dbReference type="SUPFAM" id="SSF55874">
    <property type="entry name" value="ATPase domain of HSP90 chaperone/DNA topoisomerase II/histidine kinase"/>
    <property type="match status" value="1"/>
</dbReference>
<evidence type="ECO:0000259" key="11">
    <source>
        <dbReference type="PROSITE" id="PS50110"/>
    </source>
</evidence>
<dbReference type="Gene3D" id="3.30.565.10">
    <property type="entry name" value="Histidine kinase-like ATPase, C-terminal domain"/>
    <property type="match status" value="1"/>
</dbReference>
<dbReference type="Gene3D" id="1.10.287.130">
    <property type="match status" value="1"/>
</dbReference>
<evidence type="ECO:0000259" key="13">
    <source>
        <dbReference type="PROSITE" id="PS50113"/>
    </source>
</evidence>
<dbReference type="CDD" id="cd00082">
    <property type="entry name" value="HisKA"/>
    <property type="match status" value="1"/>
</dbReference>
<evidence type="ECO:0000259" key="12">
    <source>
        <dbReference type="PROSITE" id="PS50112"/>
    </source>
</evidence>
<dbReference type="SMART" id="SM00448">
    <property type="entry name" value="REC"/>
    <property type="match status" value="1"/>
</dbReference>
<sequence>MEPSLRTPDAASAPLGHPDADLLHAIIDLIPARVVFVDADHRYRYVNKAFLSFVRRPAEEILGRSVAQVFGEEVYEAYRPLEPRLAAGEMVWREGWVDYPGHGRRYIQEGLAPYRSGEVSGILAFARDFTELKQSEEELARRLDRLQASEALNAAVVNSALDCVIVIDEEGCVLEFNPAAEATFGVTRDAVMGKPIGDIIVPPALRRRHAEGFKRYLATGQGSVIGRRIEVEGMRADGSVFPVELAITEVRLPERRFFTAYLRDLTPAREAAAEIEAQRTRLHQMEKLSAMGSLLAGVAHELNNPLAILIAQATLLQDKAPTDDVRRRAERIHAAAGRAGRIVKSFVGMARQKPPQREPVDLNEIVEAAAEMTAYGRRSAGIGIERALSPGLPVVSADKDLLGQVAANLLLNATQVLLEQEGERRIFVRTHMEAGAVVITVADNGPGVPPEIRARIFEPYFTTKPVGAGTGIGLSISRGIVESHGGRIEVGDRPGGGAQFRVVLPCEAAVPQEPAAEEARGPSGLSILIVDDEIDVAGSLAEMLEDMGHRTRVLEGSAPALAELNRVRFDAAFFDLRMPGLNGIELWRQVAARDPALAGRTIVMTGDMVAGPELVGGPAGEGGPILLEKPFTAESVREALAQAEASGPA</sequence>
<dbReference type="InterPro" id="IPR004358">
    <property type="entry name" value="Sig_transdc_His_kin-like_C"/>
</dbReference>
<evidence type="ECO:0000256" key="8">
    <source>
        <dbReference type="ARBA" id="ARBA00023012"/>
    </source>
</evidence>
<keyword evidence="6" id="KW-0418">Kinase</keyword>
<dbReference type="InterPro" id="IPR036890">
    <property type="entry name" value="HATPase_C_sf"/>
</dbReference>
<dbReference type="PROSITE" id="PS50112">
    <property type="entry name" value="PAS"/>
    <property type="match status" value="2"/>
</dbReference>
<evidence type="ECO:0000256" key="2">
    <source>
        <dbReference type="ARBA" id="ARBA00012438"/>
    </source>
</evidence>
<feature type="domain" description="Histidine kinase" evidence="10">
    <location>
        <begin position="297"/>
        <end position="508"/>
    </location>
</feature>
<dbReference type="InterPro" id="IPR000014">
    <property type="entry name" value="PAS"/>
</dbReference>
<feature type="modified residue" description="4-aspartylphosphate" evidence="9">
    <location>
        <position position="575"/>
    </location>
</feature>
<dbReference type="SMART" id="SM00388">
    <property type="entry name" value="HisKA"/>
    <property type="match status" value="1"/>
</dbReference>
<dbReference type="Proteomes" id="UP000323142">
    <property type="component" value="Unassembled WGS sequence"/>
</dbReference>
<keyword evidence="15" id="KW-1185">Reference proteome</keyword>
<dbReference type="InterPro" id="IPR013656">
    <property type="entry name" value="PAS_4"/>
</dbReference>
<dbReference type="PANTHER" id="PTHR43065">
    <property type="entry name" value="SENSOR HISTIDINE KINASE"/>
    <property type="match status" value="1"/>
</dbReference>
<dbReference type="EMBL" id="VUOA01000019">
    <property type="protein sequence ID" value="KAA2237559.1"/>
    <property type="molecule type" value="Genomic_DNA"/>
</dbReference>
<dbReference type="Gene3D" id="3.30.450.20">
    <property type="entry name" value="PAS domain"/>
    <property type="match status" value="2"/>
</dbReference>
<dbReference type="SMART" id="SM00091">
    <property type="entry name" value="PAS"/>
    <property type="match status" value="2"/>
</dbReference>
<comment type="catalytic activity">
    <reaction evidence="1">
        <text>ATP + protein L-histidine = ADP + protein N-phospho-L-histidine.</text>
        <dbReference type="EC" id="2.7.13.3"/>
    </reaction>
</comment>
<dbReference type="EC" id="2.7.13.3" evidence="2"/>
<feature type="domain" description="PAS" evidence="12">
    <location>
        <begin position="19"/>
        <end position="80"/>
    </location>
</feature>
<dbReference type="OrthoDB" id="9808408at2"/>
<protein>
    <recommendedName>
        <fullName evidence="2">histidine kinase</fullName>
        <ecNumber evidence="2">2.7.13.3</ecNumber>
    </recommendedName>
</protein>
<evidence type="ECO:0000313" key="14">
    <source>
        <dbReference type="EMBL" id="KAA2237559.1"/>
    </source>
</evidence>
<dbReference type="InterPro" id="IPR035965">
    <property type="entry name" value="PAS-like_dom_sf"/>
</dbReference>
<gene>
    <name evidence="14" type="ORF">F0L46_11285</name>
</gene>
<evidence type="ECO:0000256" key="5">
    <source>
        <dbReference type="ARBA" id="ARBA00022741"/>
    </source>
</evidence>